<dbReference type="Pfam" id="PF03235">
    <property type="entry name" value="GmrSD_N"/>
    <property type="match status" value="1"/>
</dbReference>
<dbReference type="OrthoDB" id="318965at2157"/>
<keyword evidence="4" id="KW-1185">Reference proteome</keyword>
<sequence>MQATFKTVRGLFTTPPSACFRVPEYQRGYEWDEKNFEDLWADLQRVGERVEKHFMGNIILLTEGDQSELQIVDGQQRMTTISLFIMAIRDHPNRGDSHDKIIDDILESYKSGETQRRLSLYDDADDAAFERIWNGNVDDLSGNIGDAYSFFRDRLEGYSQDELSTLLDNIVQNLKVVRTKAEDPSLAYMIFQSQNERGVEVDPEVLIKARIFGEADRADDPADGKFIKERWKNVYDMLESNLSRPRFTDNHVIRRPITQMLINSDTPTPNQLDGASLYRTFDEALQAASSTMDFVDDFHSQTKDYLQISSSNYDVQASSLSNEEQRQLQYFNSSSSHAEILTIAIINNADDDSVGEAIHLATILGMRMRLGGYRSSRRKKAVHSAASLINDGNDVRESLINTINEKGPDDGEIIEHVRSNTLPIRGAWRFRTLLTLVSIEENRRGPLRASLDDLHIEHIAPRNSFNDNSRSGRDYAKWRRSLDQQEFDDEVGKDKIGNLTLLDGTDHARIPEDSFSSKRKVYRNSDIRITEDVADYDVWDMDTINHRSKELATELARIWSV</sequence>
<evidence type="ECO:0000259" key="2">
    <source>
        <dbReference type="Pfam" id="PF07510"/>
    </source>
</evidence>
<dbReference type="RefSeq" id="WP_120086495.1">
    <property type="nucleotide sequence ID" value="NZ_QMDW01000041.1"/>
</dbReference>
<dbReference type="AlphaFoldDB" id="A0A3A6QJZ5"/>
<dbReference type="PANTHER" id="PTHR35149">
    <property type="entry name" value="SLL5132 PROTEIN"/>
    <property type="match status" value="1"/>
</dbReference>
<reference evidence="3 4" key="1">
    <citation type="submission" date="2018-06" db="EMBL/GenBank/DDBJ databases">
        <title>Halonotius sp. F13-13 a new haloarchaeeon isolated from a solar saltern from Isla Cristina, Huelva, Spain.</title>
        <authorList>
            <person name="Duran-Viseras A."/>
            <person name="Sanchez-Porro C."/>
            <person name="Ventosa A."/>
        </authorList>
    </citation>
    <scope>NUCLEOTIDE SEQUENCE [LARGE SCALE GENOMIC DNA]</scope>
    <source>
        <strain evidence="3 4">CECT 7525</strain>
    </source>
</reference>
<feature type="domain" description="GmrSD restriction endonucleases N-terminal" evidence="1">
    <location>
        <begin position="20"/>
        <end position="212"/>
    </location>
</feature>
<evidence type="ECO:0000259" key="1">
    <source>
        <dbReference type="Pfam" id="PF03235"/>
    </source>
</evidence>
<evidence type="ECO:0000313" key="3">
    <source>
        <dbReference type="EMBL" id="RJX47574.1"/>
    </source>
</evidence>
<dbReference type="Proteomes" id="UP000281564">
    <property type="component" value="Unassembled WGS sequence"/>
</dbReference>
<protein>
    <submittedName>
        <fullName evidence="3">DUF262 domain-containing protein</fullName>
    </submittedName>
</protein>
<dbReference type="InterPro" id="IPR004919">
    <property type="entry name" value="GmrSD_N"/>
</dbReference>
<comment type="caution">
    <text evidence="3">The sequence shown here is derived from an EMBL/GenBank/DDBJ whole genome shotgun (WGS) entry which is preliminary data.</text>
</comment>
<organism evidence="3 4">
    <name type="scientific">Halonotius pteroides</name>
    <dbReference type="NCBI Taxonomy" id="268735"/>
    <lineage>
        <taxon>Archaea</taxon>
        <taxon>Methanobacteriati</taxon>
        <taxon>Methanobacteriota</taxon>
        <taxon>Stenosarchaea group</taxon>
        <taxon>Halobacteria</taxon>
        <taxon>Halobacteriales</taxon>
        <taxon>Haloferacaceae</taxon>
        <taxon>Halonotius</taxon>
    </lineage>
</organism>
<feature type="domain" description="GmrSD restriction endonucleases C-terminal" evidence="2">
    <location>
        <begin position="452"/>
        <end position="553"/>
    </location>
</feature>
<evidence type="ECO:0000313" key="4">
    <source>
        <dbReference type="Proteomes" id="UP000281564"/>
    </source>
</evidence>
<proteinExistence type="predicted"/>
<dbReference type="InterPro" id="IPR011089">
    <property type="entry name" value="GmrSD_C"/>
</dbReference>
<dbReference type="EMBL" id="QMDW01000041">
    <property type="protein sequence ID" value="RJX47574.1"/>
    <property type="molecule type" value="Genomic_DNA"/>
</dbReference>
<dbReference type="PANTHER" id="PTHR35149:SF1">
    <property type="entry name" value="DUF5655 DOMAIN-CONTAINING PROTEIN"/>
    <property type="match status" value="1"/>
</dbReference>
<name>A0A3A6QJZ5_9EURY</name>
<gene>
    <name evidence="3" type="ORF">DP106_14575</name>
</gene>
<dbReference type="Pfam" id="PF07510">
    <property type="entry name" value="GmrSD_C"/>
    <property type="match status" value="1"/>
</dbReference>
<accession>A0A3A6QJZ5</accession>